<organism evidence="2 3">
    <name type="scientific">Coleophoma cylindrospora</name>
    <dbReference type="NCBI Taxonomy" id="1849047"/>
    <lineage>
        <taxon>Eukaryota</taxon>
        <taxon>Fungi</taxon>
        <taxon>Dikarya</taxon>
        <taxon>Ascomycota</taxon>
        <taxon>Pezizomycotina</taxon>
        <taxon>Leotiomycetes</taxon>
        <taxon>Helotiales</taxon>
        <taxon>Dermateaceae</taxon>
        <taxon>Coleophoma</taxon>
    </lineage>
</organism>
<feature type="chain" id="PRO_5017667563" evidence="1">
    <location>
        <begin position="23"/>
        <end position="221"/>
    </location>
</feature>
<evidence type="ECO:0000313" key="2">
    <source>
        <dbReference type="EMBL" id="RDW71447.1"/>
    </source>
</evidence>
<evidence type="ECO:0000256" key="1">
    <source>
        <dbReference type="SAM" id="SignalP"/>
    </source>
</evidence>
<accession>A0A3D8RBL6</accession>
<dbReference type="Proteomes" id="UP000256645">
    <property type="component" value="Unassembled WGS sequence"/>
</dbReference>
<reference evidence="2 3" key="1">
    <citation type="journal article" date="2018" name="IMA Fungus">
        <title>IMA Genome-F 9: Draft genome sequence of Annulohypoxylon stygium, Aspergillus mulundensis, Berkeleyomyces basicola (syn. Thielaviopsis basicola), Ceratocystis smalleyi, two Cercospora beticola strains, Coleophoma cylindrospora, Fusarium fracticaudum, Phialophora cf. hyalina, and Morchella septimelata.</title>
        <authorList>
            <person name="Wingfield B.D."/>
            <person name="Bills G.F."/>
            <person name="Dong Y."/>
            <person name="Huang W."/>
            <person name="Nel W.J."/>
            <person name="Swalarsk-Parry B.S."/>
            <person name="Vaghefi N."/>
            <person name="Wilken P.M."/>
            <person name="An Z."/>
            <person name="de Beer Z.W."/>
            <person name="De Vos L."/>
            <person name="Chen L."/>
            <person name="Duong T.A."/>
            <person name="Gao Y."/>
            <person name="Hammerbacher A."/>
            <person name="Kikkert J.R."/>
            <person name="Li Y."/>
            <person name="Li H."/>
            <person name="Li K."/>
            <person name="Li Q."/>
            <person name="Liu X."/>
            <person name="Ma X."/>
            <person name="Naidoo K."/>
            <person name="Pethybridge S.J."/>
            <person name="Sun J."/>
            <person name="Steenkamp E.T."/>
            <person name="van der Nest M.A."/>
            <person name="van Wyk S."/>
            <person name="Wingfield M.J."/>
            <person name="Xiong C."/>
            <person name="Yue Q."/>
            <person name="Zhang X."/>
        </authorList>
    </citation>
    <scope>NUCLEOTIDE SEQUENCE [LARGE SCALE GENOMIC DNA]</scope>
    <source>
        <strain evidence="2 3">BP6252</strain>
    </source>
</reference>
<dbReference type="EMBL" id="PDLM01000008">
    <property type="protein sequence ID" value="RDW71447.1"/>
    <property type="molecule type" value="Genomic_DNA"/>
</dbReference>
<comment type="caution">
    <text evidence="2">The sequence shown here is derived from an EMBL/GenBank/DDBJ whole genome shotgun (WGS) entry which is preliminary data.</text>
</comment>
<evidence type="ECO:0000313" key="3">
    <source>
        <dbReference type="Proteomes" id="UP000256645"/>
    </source>
</evidence>
<protein>
    <submittedName>
        <fullName evidence="2">Uncharacterized protein</fullName>
    </submittedName>
</protein>
<gene>
    <name evidence="2" type="ORF">BP6252_08010</name>
</gene>
<proteinExistence type="predicted"/>
<keyword evidence="1" id="KW-0732">Signal</keyword>
<dbReference type="AlphaFoldDB" id="A0A3D8RBL6"/>
<sequence>MVVLSSILIAVLSLSQLPVTTCFVEFFEPTADDICKFESSDTYILTGISASGGVCAYNSDSDECYFCPPDQPKCWMWKIACGGNSNGTEAGAGQVLCNNNGNGRCLQSEMGESAEWHIDRKRCGSRCGVEHSSNCARPVHYNSVFVDDKSVCIDYVFKLNGIFQPFIDFVIDVFVNVFFNDFLYSQPDDSFNFGHDFGLIFDAILAKCDYKQLGRRYFAFW</sequence>
<keyword evidence="3" id="KW-1185">Reference proteome</keyword>
<feature type="signal peptide" evidence="1">
    <location>
        <begin position="1"/>
        <end position="22"/>
    </location>
</feature>
<name>A0A3D8RBL6_9HELO</name>